<protein>
    <submittedName>
        <fullName evidence="2">Thiamine biosynthesis protein ThiJ</fullName>
    </submittedName>
</protein>
<dbReference type="EMBL" id="LQPC01000075">
    <property type="protein sequence ID" value="ORV81309.1"/>
    <property type="molecule type" value="Genomic_DNA"/>
</dbReference>
<dbReference type="RefSeq" id="WP_085178321.1">
    <property type="nucleotide sequence ID" value="NZ_LQPC01000075.1"/>
</dbReference>
<comment type="caution">
    <text evidence="2">The sequence shown here is derived from an EMBL/GenBank/DDBJ whole genome shotgun (WGS) entry which is preliminary data.</text>
</comment>
<feature type="domain" description="DJ-1/PfpI" evidence="1">
    <location>
        <begin position="7"/>
        <end position="176"/>
    </location>
</feature>
<dbReference type="InterPro" id="IPR029062">
    <property type="entry name" value="Class_I_gatase-like"/>
</dbReference>
<dbReference type="PANTHER" id="PTHR43130:SF3">
    <property type="entry name" value="HTH-TYPE TRANSCRIPTIONAL REGULATOR RV1931C"/>
    <property type="match status" value="1"/>
</dbReference>
<dbReference type="CDD" id="cd03139">
    <property type="entry name" value="GATase1_PfpI_2"/>
    <property type="match status" value="1"/>
</dbReference>
<organism evidence="2 3">
    <name type="scientific">Mycolicibacterium iranicum</name>
    <name type="common">Mycobacterium iranicum</name>
    <dbReference type="NCBI Taxonomy" id="912594"/>
    <lineage>
        <taxon>Bacteria</taxon>
        <taxon>Bacillati</taxon>
        <taxon>Actinomycetota</taxon>
        <taxon>Actinomycetes</taxon>
        <taxon>Mycobacteriales</taxon>
        <taxon>Mycobacteriaceae</taxon>
        <taxon>Mycolicibacterium</taxon>
    </lineage>
</organism>
<evidence type="ECO:0000259" key="1">
    <source>
        <dbReference type="Pfam" id="PF01965"/>
    </source>
</evidence>
<dbReference type="Proteomes" id="UP000193622">
    <property type="component" value="Unassembled WGS sequence"/>
</dbReference>
<dbReference type="SUPFAM" id="SSF52317">
    <property type="entry name" value="Class I glutamine amidotransferase-like"/>
    <property type="match status" value="1"/>
</dbReference>
<accession>A0A1X1W3V8</accession>
<dbReference type="Pfam" id="PF01965">
    <property type="entry name" value="DJ-1_PfpI"/>
    <property type="match status" value="1"/>
</dbReference>
<evidence type="ECO:0000313" key="3">
    <source>
        <dbReference type="Proteomes" id="UP000193622"/>
    </source>
</evidence>
<name>A0A1X1W3V8_MYCIR</name>
<dbReference type="InterPro" id="IPR002818">
    <property type="entry name" value="DJ-1/PfpI"/>
</dbReference>
<gene>
    <name evidence="2" type="ORF">AWC12_29080</name>
</gene>
<dbReference type="Gene3D" id="3.40.50.880">
    <property type="match status" value="1"/>
</dbReference>
<sequence length="199" mass="21837">MADDLKHIGILLFPGVEELDAIGPWEVLSFWTKTWPEDGWRVYTFSQSGGEVLCAKGLTVHADYSDANRPGLDVLIYPGGQGTRPQLKDEARLEWVRRRRDDGTLMTSVCTGSLVYAAAGILRGRAATTHWKSLDVLAEIDPTIDVRAEARYVDCDDTITSAGVSAGIDMALHLVSRLAGVGRAREVRRGIQYDPEPPV</sequence>
<proteinExistence type="predicted"/>
<dbReference type="InterPro" id="IPR052158">
    <property type="entry name" value="INH-QAR"/>
</dbReference>
<dbReference type="AlphaFoldDB" id="A0A1X1W3V8"/>
<dbReference type="PANTHER" id="PTHR43130">
    <property type="entry name" value="ARAC-FAMILY TRANSCRIPTIONAL REGULATOR"/>
    <property type="match status" value="1"/>
</dbReference>
<reference evidence="2 3" key="1">
    <citation type="submission" date="2016-01" db="EMBL/GenBank/DDBJ databases">
        <title>The new phylogeny of the genus Mycobacterium.</title>
        <authorList>
            <person name="Tarcisio F."/>
            <person name="Conor M."/>
            <person name="Antonella G."/>
            <person name="Elisabetta G."/>
            <person name="Giulia F.S."/>
            <person name="Sara T."/>
            <person name="Anna F."/>
            <person name="Clotilde B."/>
            <person name="Roberto B."/>
            <person name="Veronica D.S."/>
            <person name="Fabio R."/>
            <person name="Monica P."/>
            <person name="Olivier J."/>
            <person name="Enrico T."/>
            <person name="Nicola S."/>
        </authorList>
    </citation>
    <scope>NUCLEOTIDE SEQUENCE [LARGE SCALE GENOMIC DNA]</scope>
    <source>
        <strain evidence="2 3">DSM 45541</strain>
    </source>
</reference>
<evidence type="ECO:0000313" key="2">
    <source>
        <dbReference type="EMBL" id="ORV81309.1"/>
    </source>
</evidence>